<dbReference type="Pfam" id="PF13487">
    <property type="entry name" value="HD_5"/>
    <property type="match status" value="1"/>
</dbReference>
<dbReference type="PANTHER" id="PTHR43155:SF2">
    <property type="entry name" value="CYCLIC DI-GMP PHOSPHODIESTERASE PA4108"/>
    <property type="match status" value="1"/>
</dbReference>
<reference evidence="2 3" key="1">
    <citation type="submission" date="2021-01" db="EMBL/GenBank/DDBJ databases">
        <title>Genomic Encyclopedia of Type Strains, Phase IV (KMG-IV): sequencing the most valuable type-strain genomes for metagenomic binning, comparative biology and taxonomic classification.</title>
        <authorList>
            <person name="Goeker M."/>
        </authorList>
    </citation>
    <scope>NUCLEOTIDE SEQUENCE [LARGE SCALE GENOMIC DNA]</scope>
    <source>
        <strain evidence="2 3">DSM 23711</strain>
    </source>
</reference>
<comment type="caution">
    <text evidence="2">The sequence shown here is derived from an EMBL/GenBank/DDBJ whole genome shotgun (WGS) entry which is preliminary data.</text>
</comment>
<evidence type="ECO:0000313" key="3">
    <source>
        <dbReference type="Proteomes" id="UP001296943"/>
    </source>
</evidence>
<dbReference type="InterPro" id="IPR037522">
    <property type="entry name" value="HD_GYP_dom"/>
</dbReference>
<name>A0ABS2MYI8_9BACI</name>
<protein>
    <submittedName>
        <fullName evidence="2">Nucleotidyltransferase with HDIG domain</fullName>
    </submittedName>
</protein>
<organism evidence="2 3">
    <name type="scientific">Aquibacillus albus</name>
    <dbReference type="NCBI Taxonomy" id="1168171"/>
    <lineage>
        <taxon>Bacteria</taxon>
        <taxon>Bacillati</taxon>
        <taxon>Bacillota</taxon>
        <taxon>Bacilli</taxon>
        <taxon>Bacillales</taxon>
        <taxon>Bacillaceae</taxon>
        <taxon>Aquibacillus</taxon>
    </lineage>
</organism>
<dbReference type="NCBIfam" id="TIGR00277">
    <property type="entry name" value="HDIG"/>
    <property type="match status" value="1"/>
</dbReference>
<evidence type="ECO:0000313" key="2">
    <source>
        <dbReference type="EMBL" id="MBM7570973.1"/>
    </source>
</evidence>
<dbReference type="InterPro" id="IPR003607">
    <property type="entry name" value="HD/PDEase_dom"/>
</dbReference>
<gene>
    <name evidence="2" type="ORF">JOC48_001453</name>
</gene>
<dbReference type="SMART" id="SM00471">
    <property type="entry name" value="HDc"/>
    <property type="match status" value="1"/>
</dbReference>
<dbReference type="RefSeq" id="WP_204498380.1">
    <property type="nucleotide sequence ID" value="NZ_JAFBDR010000006.1"/>
</dbReference>
<sequence length="367" mass="41330">MRLVATKKISEGTELAKPIHSDTGQVLIQKDVQLTRRMLKRLQQLGITYVYIKDAVTEDVIINPPVPDELRIEAIQTVRNSFAEIQDDGYVKNAYLLSKMGEKLSGMVRHFVDEIRSKDDVLTILSNILISDNYIFTHSINVTIYSLALATELGMPAKKLEQIGLGSMLHDVGKVFMPEDILQKKGKLNSHEFEIIKTHTEEGFNFLRKRSGNLPLLVAHCAYQHHERLDGSGYPRGLTEKDIHPYGKILGIADVFDAVTSHRVYRDAMLPHEGLEILYSGAGQLFDKSMVEAFRKTIAVYPNGLSVQLSDGRSGVVVRQNKNLFERPVIRILKENDEQVTPYDIDLSKLLNVMISSCDLSHGERSS</sequence>
<proteinExistence type="predicted"/>
<accession>A0ABS2MYI8</accession>
<dbReference type="EMBL" id="JAFBDR010000006">
    <property type="protein sequence ID" value="MBM7570973.1"/>
    <property type="molecule type" value="Genomic_DNA"/>
</dbReference>
<dbReference type="PROSITE" id="PS51832">
    <property type="entry name" value="HD_GYP"/>
    <property type="match status" value="1"/>
</dbReference>
<dbReference type="PANTHER" id="PTHR43155">
    <property type="entry name" value="CYCLIC DI-GMP PHOSPHODIESTERASE PA4108-RELATED"/>
    <property type="match status" value="1"/>
</dbReference>
<evidence type="ECO:0000259" key="1">
    <source>
        <dbReference type="PROSITE" id="PS51832"/>
    </source>
</evidence>
<dbReference type="SUPFAM" id="SSF109604">
    <property type="entry name" value="HD-domain/PDEase-like"/>
    <property type="match status" value="1"/>
</dbReference>
<keyword evidence="3" id="KW-1185">Reference proteome</keyword>
<dbReference type="Gene3D" id="1.10.3210.10">
    <property type="entry name" value="Hypothetical protein af1432"/>
    <property type="match status" value="1"/>
</dbReference>
<feature type="domain" description="HD-GYP" evidence="1">
    <location>
        <begin position="113"/>
        <end position="310"/>
    </location>
</feature>
<dbReference type="Proteomes" id="UP001296943">
    <property type="component" value="Unassembled WGS sequence"/>
</dbReference>
<dbReference type="InterPro" id="IPR006675">
    <property type="entry name" value="HDIG_dom"/>
</dbReference>
<dbReference type="CDD" id="cd00077">
    <property type="entry name" value="HDc"/>
    <property type="match status" value="1"/>
</dbReference>